<dbReference type="PROSITE" id="PS50173">
    <property type="entry name" value="UMUC"/>
    <property type="match status" value="1"/>
</dbReference>
<dbReference type="GO" id="GO:0006281">
    <property type="term" value="P:DNA repair"/>
    <property type="evidence" value="ECO:0007669"/>
    <property type="project" value="InterPro"/>
</dbReference>
<dbReference type="SUPFAM" id="SSF49777">
    <property type="entry name" value="PEBP-like"/>
    <property type="match status" value="1"/>
</dbReference>
<reference evidence="4 5" key="1">
    <citation type="submission" date="2018-10" db="EMBL/GenBank/DDBJ databases">
        <title>Genomic Encyclopedia of Archaeal and Bacterial Type Strains, Phase II (KMG-II): from individual species to whole genera.</title>
        <authorList>
            <person name="Goeker M."/>
        </authorList>
    </citation>
    <scope>NUCLEOTIDE SEQUENCE [LARGE SCALE GENOMIC DNA]</scope>
    <source>
        <strain evidence="4 5">DSM 235</strain>
    </source>
</reference>
<dbReference type="Gene3D" id="3.90.280.10">
    <property type="entry name" value="PEBP-like"/>
    <property type="match status" value="1"/>
</dbReference>
<dbReference type="GO" id="GO:0042276">
    <property type="term" value="P:error-prone translesion synthesis"/>
    <property type="evidence" value="ECO:0007669"/>
    <property type="project" value="TreeGrafter"/>
</dbReference>
<protein>
    <submittedName>
        <fullName evidence="4">Nucleotidyltransferase/DNA polymerase involved in DNA repair</fullName>
    </submittedName>
</protein>
<keyword evidence="4" id="KW-0808">Transferase</keyword>
<sequence length="481" mass="51632">MFALVDCNNFYASCECFLDLTGVLDPTALGLEIARTVRRWTGIPVAVGIAPTKTLAKLANRLAKKGYGPAGPVLDWSALPDRDAVLAGVAVEDLWGMAARSGARLRALGIADALALREAHPQRLRASFGVVVERIARELRGQACLALEEVAPPRRQVMVSRSFGAEVTAPAELRAAVTAFASRAGEKLRSQGLSAPALTVFVQTNPFDTGRAFYANAVTLGFPVPTQDSTALVRAATRGVDRLFRAGDAYRKAGVLLPDVVPAEQAPADLFAEVGEDDRARRRMAVLNAVNRKYGRETLRFAGQLVRVRLAAALGARLRGLDDTLGGIGDGARGVPDVPSRGDDVNQEGRTVPASLPRVDFFHWVLMDIPASVTEIAEGSHAAGVTPRGKSGPAAPDGMRHGLNDYTSRCAVSRPRRTPWGEYKRGRRFFSKHQCPPINSFRYGSANNAGCPPVCQNRMRASLGKKPSRMRSSRPPAARPV</sequence>
<dbReference type="InterPro" id="IPR043128">
    <property type="entry name" value="Rev_trsase/Diguanyl_cyclase"/>
</dbReference>
<dbReference type="InterPro" id="IPR050116">
    <property type="entry name" value="DNA_polymerase-Y"/>
</dbReference>
<dbReference type="InterPro" id="IPR017961">
    <property type="entry name" value="DNA_pol_Y-fam_little_finger"/>
</dbReference>
<feature type="region of interest" description="Disordered" evidence="2">
    <location>
        <begin position="332"/>
        <end position="351"/>
    </location>
</feature>
<comment type="similarity">
    <text evidence="1">Belongs to the DNA polymerase type-Y family.</text>
</comment>
<dbReference type="PANTHER" id="PTHR11076:SF34">
    <property type="entry name" value="PROTEIN UMUC"/>
    <property type="match status" value="1"/>
</dbReference>
<keyword evidence="5" id="KW-1185">Reference proteome</keyword>
<feature type="region of interest" description="Disordered" evidence="2">
    <location>
        <begin position="462"/>
        <end position="481"/>
    </location>
</feature>
<evidence type="ECO:0000256" key="2">
    <source>
        <dbReference type="SAM" id="MobiDB-lite"/>
    </source>
</evidence>
<gene>
    <name evidence="4" type="ORF">BDD21_0873</name>
</gene>
<dbReference type="EMBL" id="RBXL01000001">
    <property type="protein sequence ID" value="RKT43536.1"/>
    <property type="molecule type" value="Genomic_DNA"/>
</dbReference>
<proteinExistence type="inferred from homology"/>
<evidence type="ECO:0000256" key="1">
    <source>
        <dbReference type="ARBA" id="ARBA00010945"/>
    </source>
</evidence>
<dbReference type="InterPro" id="IPR001126">
    <property type="entry name" value="UmuC"/>
</dbReference>
<evidence type="ECO:0000313" key="4">
    <source>
        <dbReference type="EMBL" id="RKT43536.1"/>
    </source>
</evidence>
<dbReference type="GO" id="GO:0005829">
    <property type="term" value="C:cytosol"/>
    <property type="evidence" value="ECO:0007669"/>
    <property type="project" value="TreeGrafter"/>
</dbReference>
<dbReference type="Proteomes" id="UP000274556">
    <property type="component" value="Unassembled WGS sequence"/>
</dbReference>
<name>A0A495V2A7_9GAMM</name>
<feature type="domain" description="UmuC" evidence="3">
    <location>
        <begin position="32"/>
        <end position="98"/>
    </location>
</feature>
<evidence type="ECO:0000259" key="3">
    <source>
        <dbReference type="PROSITE" id="PS50173"/>
    </source>
</evidence>
<feature type="region of interest" description="Disordered" evidence="2">
    <location>
        <begin position="380"/>
        <end position="402"/>
    </location>
</feature>
<dbReference type="Pfam" id="PF11799">
    <property type="entry name" value="IMS_C"/>
    <property type="match status" value="1"/>
</dbReference>
<evidence type="ECO:0000313" key="5">
    <source>
        <dbReference type="Proteomes" id="UP000274556"/>
    </source>
</evidence>
<dbReference type="AlphaFoldDB" id="A0A495V2A7"/>
<dbReference type="SUPFAM" id="SSF56672">
    <property type="entry name" value="DNA/RNA polymerases"/>
    <property type="match status" value="1"/>
</dbReference>
<dbReference type="InterPro" id="IPR036610">
    <property type="entry name" value="PEBP-like_sf"/>
</dbReference>
<dbReference type="GO" id="GO:0009432">
    <property type="term" value="P:SOS response"/>
    <property type="evidence" value="ECO:0007669"/>
    <property type="project" value="TreeGrafter"/>
</dbReference>
<dbReference type="GO" id="GO:0003887">
    <property type="term" value="F:DNA-directed DNA polymerase activity"/>
    <property type="evidence" value="ECO:0007669"/>
    <property type="project" value="TreeGrafter"/>
</dbReference>
<accession>A0A495V2A7</accession>
<comment type="caution">
    <text evidence="4">The sequence shown here is derived from an EMBL/GenBank/DDBJ whole genome shotgun (WGS) entry which is preliminary data.</text>
</comment>
<organism evidence="4 5">
    <name type="scientific">Thiocapsa rosea</name>
    <dbReference type="NCBI Taxonomy" id="69360"/>
    <lineage>
        <taxon>Bacteria</taxon>
        <taxon>Pseudomonadati</taxon>
        <taxon>Pseudomonadota</taxon>
        <taxon>Gammaproteobacteria</taxon>
        <taxon>Chromatiales</taxon>
        <taxon>Chromatiaceae</taxon>
        <taxon>Thiocapsa</taxon>
    </lineage>
</organism>
<dbReference type="PANTHER" id="PTHR11076">
    <property type="entry name" value="DNA REPAIR POLYMERASE UMUC / TRANSFERASE FAMILY MEMBER"/>
    <property type="match status" value="1"/>
</dbReference>
<dbReference type="GO" id="GO:0003684">
    <property type="term" value="F:damaged DNA binding"/>
    <property type="evidence" value="ECO:0007669"/>
    <property type="project" value="InterPro"/>
</dbReference>
<dbReference type="Gene3D" id="3.30.70.270">
    <property type="match status" value="1"/>
</dbReference>
<dbReference type="Pfam" id="PF00817">
    <property type="entry name" value="IMS"/>
    <property type="match status" value="1"/>
</dbReference>
<dbReference type="InterPro" id="IPR043502">
    <property type="entry name" value="DNA/RNA_pol_sf"/>
</dbReference>